<dbReference type="AlphaFoldDB" id="H1YIB9"/>
<dbReference type="EMBL" id="CM001403">
    <property type="protein sequence ID" value="EHQ27532.1"/>
    <property type="molecule type" value="Genomic_DNA"/>
</dbReference>
<evidence type="ECO:0000313" key="3">
    <source>
        <dbReference type="Proteomes" id="UP000002774"/>
    </source>
</evidence>
<dbReference type="OrthoDB" id="793497at2"/>
<organism evidence="2 3">
    <name type="scientific">Mucilaginibacter paludis DSM 18603</name>
    <dbReference type="NCBI Taxonomy" id="714943"/>
    <lineage>
        <taxon>Bacteria</taxon>
        <taxon>Pseudomonadati</taxon>
        <taxon>Bacteroidota</taxon>
        <taxon>Sphingobacteriia</taxon>
        <taxon>Sphingobacteriales</taxon>
        <taxon>Sphingobacteriaceae</taxon>
        <taxon>Mucilaginibacter</taxon>
    </lineage>
</organism>
<dbReference type="RefSeq" id="WP_008508016.1">
    <property type="nucleotide sequence ID" value="NZ_CM001403.1"/>
</dbReference>
<evidence type="ECO:0000313" key="2">
    <source>
        <dbReference type="EMBL" id="EHQ27532.1"/>
    </source>
</evidence>
<keyword evidence="3" id="KW-1185">Reference proteome</keyword>
<sequence length="205" mass="22393">MKTKVIGSDKAKNNNEVKTTIRPSLTGKEAKNETLNDNAPADVPQSEENNNTETTEVKTGSPVAVDNQSANLADAPKAEELKTGADPQPQVEPTKKEIKEQLNLKPVFNLDATVKLVSELGKKITQRDKLKATIDNLDTFTIASNEDGDVTGSNKFYRCELVLHDDAGNEFVTKNAYIIDHVTQYVNALCVEKLAEIEAEIVIPA</sequence>
<dbReference type="HOGENOM" id="CLU_1336256_0_0_10"/>
<gene>
    <name evidence="2" type="ORF">Mucpa_3433</name>
</gene>
<accession>H1YIB9</accession>
<evidence type="ECO:0000256" key="1">
    <source>
        <dbReference type="SAM" id="MobiDB-lite"/>
    </source>
</evidence>
<name>H1YIB9_9SPHI</name>
<protein>
    <submittedName>
        <fullName evidence="2">Uncharacterized protein</fullName>
    </submittedName>
</protein>
<dbReference type="STRING" id="714943.Mucpa_3433"/>
<dbReference type="Proteomes" id="UP000002774">
    <property type="component" value="Chromosome"/>
</dbReference>
<feature type="region of interest" description="Disordered" evidence="1">
    <location>
        <begin position="1"/>
        <end position="70"/>
    </location>
</feature>
<proteinExistence type="predicted"/>
<reference evidence="2" key="1">
    <citation type="submission" date="2011-09" db="EMBL/GenBank/DDBJ databases">
        <title>The permanent draft genome of Mucilaginibacter paludis DSM 18603.</title>
        <authorList>
            <consortium name="US DOE Joint Genome Institute (JGI-PGF)"/>
            <person name="Lucas S."/>
            <person name="Han J."/>
            <person name="Lapidus A."/>
            <person name="Bruce D."/>
            <person name="Goodwin L."/>
            <person name="Pitluck S."/>
            <person name="Peters L."/>
            <person name="Kyrpides N."/>
            <person name="Mavromatis K."/>
            <person name="Ivanova N."/>
            <person name="Mikhailova N."/>
            <person name="Held B."/>
            <person name="Detter J.C."/>
            <person name="Tapia R."/>
            <person name="Han C."/>
            <person name="Land M."/>
            <person name="Hauser L."/>
            <person name="Markowitz V."/>
            <person name="Cheng J.-F."/>
            <person name="Hugenholtz P."/>
            <person name="Woyke T."/>
            <person name="Wu D."/>
            <person name="Tindall B."/>
            <person name="Brambilla E."/>
            <person name="Klenk H.-P."/>
            <person name="Eisen J.A."/>
        </authorList>
    </citation>
    <scope>NUCLEOTIDE SEQUENCE [LARGE SCALE GENOMIC DNA]</scope>
    <source>
        <strain evidence="2">DSM 18603</strain>
    </source>
</reference>